<name>A0A2R3Z3R5_9FLAO</name>
<evidence type="ECO:0000259" key="1">
    <source>
        <dbReference type="Pfam" id="PF02602"/>
    </source>
</evidence>
<dbReference type="Proteomes" id="UP000241507">
    <property type="component" value="Chromosome"/>
</dbReference>
<dbReference type="Pfam" id="PF02602">
    <property type="entry name" value="HEM4"/>
    <property type="match status" value="1"/>
</dbReference>
<dbReference type="GO" id="GO:0004852">
    <property type="term" value="F:uroporphyrinogen-III synthase activity"/>
    <property type="evidence" value="ECO:0007669"/>
    <property type="project" value="InterPro"/>
</dbReference>
<dbReference type="PANTHER" id="PTHR12390">
    <property type="entry name" value="UROPORPHYRINOGEN III SYNTHASE"/>
    <property type="match status" value="1"/>
</dbReference>
<dbReference type="KEGG" id="grs:C7S20_06280"/>
<dbReference type="RefSeq" id="WP_107011683.1">
    <property type="nucleotide sequence ID" value="NZ_CP028136.1"/>
</dbReference>
<dbReference type="EMBL" id="CP028136">
    <property type="protein sequence ID" value="AVR44905.1"/>
    <property type="molecule type" value="Genomic_DNA"/>
</dbReference>
<accession>A0A2R3Z3R5</accession>
<protein>
    <submittedName>
        <fullName evidence="2">Uroporphyrinogen-III synthase</fullName>
    </submittedName>
</protein>
<dbReference type="SUPFAM" id="SSF69618">
    <property type="entry name" value="HemD-like"/>
    <property type="match status" value="1"/>
</dbReference>
<dbReference type="AlphaFoldDB" id="A0A2R3Z3R5"/>
<evidence type="ECO:0000313" key="2">
    <source>
        <dbReference type="EMBL" id="AVR44905.1"/>
    </source>
</evidence>
<reference evidence="3" key="1">
    <citation type="submission" date="2018-03" db="EMBL/GenBank/DDBJ databases">
        <title>Gramella fulva sp. nov., isolated from a dry surface of tidal flat.</title>
        <authorList>
            <person name="Hwang S.H."/>
            <person name="Hwang W.M."/>
            <person name="Kang K."/>
            <person name="Ahn T.-Y."/>
        </authorList>
    </citation>
    <scope>NUCLEOTIDE SEQUENCE [LARGE SCALE GENOMIC DNA]</scope>
    <source>
        <strain evidence="3">SH35</strain>
    </source>
</reference>
<organism evidence="2 3">
    <name type="scientific">Christiangramia fulva</name>
    <dbReference type="NCBI Taxonomy" id="2126553"/>
    <lineage>
        <taxon>Bacteria</taxon>
        <taxon>Pseudomonadati</taxon>
        <taxon>Bacteroidota</taxon>
        <taxon>Flavobacteriia</taxon>
        <taxon>Flavobacteriales</taxon>
        <taxon>Flavobacteriaceae</taxon>
        <taxon>Christiangramia</taxon>
    </lineage>
</organism>
<dbReference type="InterPro" id="IPR036108">
    <property type="entry name" value="4pyrrol_syn_uPrphyn_synt_sf"/>
</dbReference>
<dbReference type="InterPro" id="IPR039793">
    <property type="entry name" value="UROS/Hem4"/>
</dbReference>
<dbReference type="CDD" id="cd06578">
    <property type="entry name" value="HemD"/>
    <property type="match status" value="1"/>
</dbReference>
<feature type="domain" description="Tetrapyrrole biosynthesis uroporphyrinogen III synthase" evidence="1">
    <location>
        <begin position="39"/>
        <end position="206"/>
    </location>
</feature>
<dbReference type="GO" id="GO:0006780">
    <property type="term" value="P:uroporphyrinogen III biosynthetic process"/>
    <property type="evidence" value="ECO:0007669"/>
    <property type="project" value="InterPro"/>
</dbReference>
<dbReference type="OrthoDB" id="1523900at2"/>
<gene>
    <name evidence="2" type="ORF">C7S20_06280</name>
</gene>
<dbReference type="Gene3D" id="3.40.50.10090">
    <property type="match status" value="2"/>
</dbReference>
<dbReference type="PANTHER" id="PTHR12390:SF0">
    <property type="entry name" value="UROPORPHYRINOGEN-III SYNTHASE"/>
    <property type="match status" value="1"/>
</dbReference>
<sequence>MPRILSTKILAENQKQLLLNADIALVEYNAILIDFLDFQLPETNIKNAIFTSKNAVKAILKKNLKIENCFCVGEKTAALLEKNGFSICEIDDNSKSLAEKLKENHKNEQFTFFCGNRRRDELPKILKENGIPLEEIEVYKTSLAHKKFNSAFDGILFFSPSGVQSFVSENEIEGVAFCIGETTASEAKKYTKNIEIANQPGIENVIAKCVSYFRKSGQKIDSE</sequence>
<keyword evidence="3" id="KW-1185">Reference proteome</keyword>
<dbReference type="InterPro" id="IPR003754">
    <property type="entry name" value="4pyrrol_synth_uPrphyn_synth"/>
</dbReference>
<dbReference type="GO" id="GO:0005829">
    <property type="term" value="C:cytosol"/>
    <property type="evidence" value="ECO:0007669"/>
    <property type="project" value="TreeGrafter"/>
</dbReference>
<evidence type="ECO:0000313" key="3">
    <source>
        <dbReference type="Proteomes" id="UP000241507"/>
    </source>
</evidence>
<proteinExistence type="predicted"/>